<feature type="compositionally biased region" description="Polar residues" evidence="1">
    <location>
        <begin position="99"/>
        <end position="108"/>
    </location>
</feature>
<gene>
    <name evidence="2" type="ORF">B0T24DRAFT_169101</name>
</gene>
<reference evidence="2" key="1">
    <citation type="journal article" date="2023" name="Mol. Phylogenet. Evol.">
        <title>Genome-scale phylogeny and comparative genomics of the fungal order Sordariales.</title>
        <authorList>
            <person name="Hensen N."/>
            <person name="Bonometti L."/>
            <person name="Westerberg I."/>
            <person name="Brannstrom I.O."/>
            <person name="Guillou S."/>
            <person name="Cros-Aarteil S."/>
            <person name="Calhoun S."/>
            <person name="Haridas S."/>
            <person name="Kuo A."/>
            <person name="Mondo S."/>
            <person name="Pangilinan J."/>
            <person name="Riley R."/>
            <person name="LaButti K."/>
            <person name="Andreopoulos B."/>
            <person name="Lipzen A."/>
            <person name="Chen C."/>
            <person name="Yan M."/>
            <person name="Daum C."/>
            <person name="Ng V."/>
            <person name="Clum A."/>
            <person name="Steindorff A."/>
            <person name="Ohm R.A."/>
            <person name="Martin F."/>
            <person name="Silar P."/>
            <person name="Natvig D.O."/>
            <person name="Lalanne C."/>
            <person name="Gautier V."/>
            <person name="Ament-Velasquez S.L."/>
            <person name="Kruys A."/>
            <person name="Hutchinson M.I."/>
            <person name="Powell A.J."/>
            <person name="Barry K."/>
            <person name="Miller A.N."/>
            <person name="Grigoriev I.V."/>
            <person name="Debuchy R."/>
            <person name="Gladieux P."/>
            <person name="Hiltunen Thoren M."/>
            <person name="Johannesson H."/>
        </authorList>
    </citation>
    <scope>NUCLEOTIDE SEQUENCE</scope>
    <source>
        <strain evidence="2">CBS 958.72</strain>
    </source>
</reference>
<evidence type="ECO:0000256" key="1">
    <source>
        <dbReference type="SAM" id="MobiDB-lite"/>
    </source>
</evidence>
<proteinExistence type="predicted"/>
<reference evidence="2" key="2">
    <citation type="submission" date="2023-06" db="EMBL/GenBank/DDBJ databases">
        <authorList>
            <consortium name="Lawrence Berkeley National Laboratory"/>
            <person name="Haridas S."/>
            <person name="Hensen N."/>
            <person name="Bonometti L."/>
            <person name="Westerberg I."/>
            <person name="Brannstrom I.O."/>
            <person name="Guillou S."/>
            <person name="Cros-Aarteil S."/>
            <person name="Calhoun S."/>
            <person name="Kuo A."/>
            <person name="Mondo S."/>
            <person name="Pangilinan J."/>
            <person name="Riley R."/>
            <person name="Labutti K."/>
            <person name="Andreopoulos B."/>
            <person name="Lipzen A."/>
            <person name="Chen C."/>
            <person name="Yanf M."/>
            <person name="Daum C."/>
            <person name="Ng V."/>
            <person name="Clum A."/>
            <person name="Steindorff A."/>
            <person name="Ohm R."/>
            <person name="Martin F."/>
            <person name="Silar P."/>
            <person name="Natvig D."/>
            <person name="Lalanne C."/>
            <person name="Gautier V."/>
            <person name="Ament-Velasquez S.L."/>
            <person name="Kruys A."/>
            <person name="Hutchinson M.I."/>
            <person name="Powell A.J."/>
            <person name="Barry K."/>
            <person name="Miller A.N."/>
            <person name="Grigoriev I.V."/>
            <person name="Debuchy R."/>
            <person name="Gladieux P."/>
            <person name="Thoren M.H."/>
            <person name="Johannesson H."/>
        </authorList>
    </citation>
    <scope>NUCLEOTIDE SEQUENCE</scope>
    <source>
        <strain evidence="2">CBS 958.72</strain>
    </source>
</reference>
<keyword evidence="3" id="KW-1185">Reference proteome</keyword>
<organism evidence="2 3">
    <name type="scientific">Lasiosphaeria ovina</name>
    <dbReference type="NCBI Taxonomy" id="92902"/>
    <lineage>
        <taxon>Eukaryota</taxon>
        <taxon>Fungi</taxon>
        <taxon>Dikarya</taxon>
        <taxon>Ascomycota</taxon>
        <taxon>Pezizomycotina</taxon>
        <taxon>Sordariomycetes</taxon>
        <taxon>Sordariomycetidae</taxon>
        <taxon>Sordariales</taxon>
        <taxon>Lasiosphaeriaceae</taxon>
        <taxon>Lasiosphaeria</taxon>
    </lineage>
</organism>
<dbReference type="Proteomes" id="UP001287356">
    <property type="component" value="Unassembled WGS sequence"/>
</dbReference>
<accession>A0AAE0NE16</accession>
<name>A0AAE0NE16_9PEZI</name>
<comment type="caution">
    <text evidence="2">The sequence shown here is derived from an EMBL/GenBank/DDBJ whole genome shotgun (WGS) entry which is preliminary data.</text>
</comment>
<dbReference type="AlphaFoldDB" id="A0AAE0NE16"/>
<feature type="compositionally biased region" description="Basic residues" evidence="1">
    <location>
        <begin position="1"/>
        <end position="17"/>
    </location>
</feature>
<sequence length="221" mass="25292">MHTRAKHRIHPTHHTHTRSSGFIPPPTKPSCYCNCLTSIFFDIGYVLWQTIRPPLGHLLLVECELEISLLSCLYVHTAAASTTLETLPVLSCHSKTKNRQMSSRSTQRAYPKATRDMCRPRRTTDSRAITSPLTPSGYRLITISPWSGPQGENKMKIEKTLKDIKYKYKKKSKALPERECFHHSFWFLLPISTHPAIANSSIHSTLPRFFKDFPISMCPFP</sequence>
<feature type="region of interest" description="Disordered" evidence="1">
    <location>
        <begin position="1"/>
        <end position="21"/>
    </location>
</feature>
<dbReference type="EMBL" id="JAULSN010000002">
    <property type="protein sequence ID" value="KAK3379788.1"/>
    <property type="molecule type" value="Genomic_DNA"/>
</dbReference>
<evidence type="ECO:0000313" key="2">
    <source>
        <dbReference type="EMBL" id="KAK3379788.1"/>
    </source>
</evidence>
<protein>
    <submittedName>
        <fullName evidence="2">Uncharacterized protein</fullName>
    </submittedName>
</protein>
<feature type="region of interest" description="Disordered" evidence="1">
    <location>
        <begin position="95"/>
        <end position="117"/>
    </location>
</feature>
<evidence type="ECO:0000313" key="3">
    <source>
        <dbReference type="Proteomes" id="UP001287356"/>
    </source>
</evidence>